<name>A0ABU6PV61_9BACL</name>
<protein>
    <submittedName>
        <fullName evidence="3">S-layer homology domain-containing protein</fullName>
    </submittedName>
</protein>
<organism evidence="3 4">
    <name type="scientific">Paenibacillus chibensis</name>
    <dbReference type="NCBI Taxonomy" id="59846"/>
    <lineage>
        <taxon>Bacteria</taxon>
        <taxon>Bacillati</taxon>
        <taxon>Bacillota</taxon>
        <taxon>Bacilli</taxon>
        <taxon>Bacillales</taxon>
        <taxon>Paenibacillaceae</taxon>
        <taxon>Paenibacillus</taxon>
    </lineage>
</organism>
<dbReference type="Pfam" id="PF17963">
    <property type="entry name" value="Big_9"/>
    <property type="match status" value="1"/>
</dbReference>
<dbReference type="Proteomes" id="UP001343257">
    <property type="component" value="Unassembled WGS sequence"/>
</dbReference>
<comment type="caution">
    <text evidence="3">The sequence shown here is derived from an EMBL/GenBank/DDBJ whole genome shotgun (WGS) entry which is preliminary data.</text>
</comment>
<reference evidence="3 4" key="1">
    <citation type="submission" date="2023-03" db="EMBL/GenBank/DDBJ databases">
        <title>Bacillus Genome Sequencing.</title>
        <authorList>
            <person name="Dunlap C."/>
        </authorList>
    </citation>
    <scope>NUCLEOTIDE SEQUENCE [LARGE SCALE GENOMIC DNA]</scope>
    <source>
        <strain evidence="3 4">NRS-52</strain>
    </source>
</reference>
<dbReference type="InterPro" id="IPR051465">
    <property type="entry name" value="Cell_Envelope_Struct_Comp"/>
</dbReference>
<evidence type="ECO:0000256" key="1">
    <source>
        <dbReference type="SAM" id="MobiDB-lite"/>
    </source>
</evidence>
<dbReference type="SUPFAM" id="SSF49452">
    <property type="entry name" value="Starch-binding domain-like"/>
    <property type="match status" value="1"/>
</dbReference>
<dbReference type="EMBL" id="JARTLD010000032">
    <property type="protein sequence ID" value="MED5018259.1"/>
    <property type="molecule type" value="Genomic_DNA"/>
</dbReference>
<keyword evidence="4" id="KW-1185">Reference proteome</keyword>
<evidence type="ECO:0000313" key="3">
    <source>
        <dbReference type="EMBL" id="MED5018259.1"/>
    </source>
</evidence>
<dbReference type="Pfam" id="PF13620">
    <property type="entry name" value="CarboxypepD_reg"/>
    <property type="match status" value="1"/>
</dbReference>
<sequence length="1103" mass="116702">MKNRRSIFRTLAAVMLLFPLIEAFVTAIIVTPVNASAPTGQIMTKYETESNNVYSGWATEYTFSLNGVVQKNSAPPTEADWVTPSNYYDTGWARNSWNKMYTYSNFGEINQTNDPMSIPPTATWATISSFQIEGTQTVPIRDTIYHYSINGTDVLTVESALLIPPNALWASLVSFNDGWIPSKNHTYVAYTLHRAEAPSVQSFTISSNSGHSIYAKSGDVVTIELRTYAPIAMPILKIAGVKVQASGGGAYWSASLELAGNIAEGTLPVYAATYSLDGAPGPVLSTTTDGSSVIYDNTGPVGTLSINGGAAATNSANVILNVTTDGTADQWRFSNDGTTWSGWETVLLSKPWTLAAGDGAKTVYLQLRDVAGNITVKSDNITLKTTAPNGTIEIDNGALYTKAENVLLSIGSDDTGSEMRFSNDGTVWSDWELYTATKTWALASGDGTKTVHFQLRNAAGIISDYSSSILLDTTRPVGSIVLNVGEAWTTDPVVEISLTADDGAMPASGVVEASISTDGGTTWSPWEHGTSQLSVTLTGFGSRTVFVKVRDAAGNESVPFWDDITLRSIPVVLNGTLNGVEDTPYTFTASDFGYTNDDGTALDRIEVKTLPAHGELRLNGVNAVAGVQFDAADTGKLVFKPDDNWNGVTSFEWAASAGGVASSGSTTVIIAIAAVNGKPTVSDLAFTTQSGQEIKGQLQGTDIDGDSLIFSIVDWPISGKLTLLDAATGEFSFIPSSDGKSTFTYRAYDGTVYSNIATVEVTNNRSPSIGGTVTGMVYGPGDTPIGGASVSVGSIRTVTDAQGQFTLSDVSAGSQTITVSSTGYNNGTATVTVTAGQSISAGIISLTEVTTTQPTGPSTPTTNPIGQTPPSTTEPPKPIDSTPAGANVFNSNIIDISKLLAFLKLKVDEANQSPAFLHFSDIKGHWAEQTILDFVKLGAIQGNGKGEFIPNGNITRAELASILVRLFNIQSGTVTHSSFTDITGHWGRDAILSLAQAGIIQGYPDSAFRPNQAISREEIVIIFTRILNLDALSKDSTKGEFTDLSNSFAAAEIEEAAQVGIINGKENGKFEPKSSTTRAEVVTIIMNVLNLDPRLKSILDSLK</sequence>
<dbReference type="InterPro" id="IPR001119">
    <property type="entry name" value="SLH_dom"/>
</dbReference>
<accession>A0ABU6PV61</accession>
<evidence type="ECO:0000313" key="4">
    <source>
        <dbReference type="Proteomes" id="UP001343257"/>
    </source>
</evidence>
<dbReference type="RefSeq" id="WP_328278458.1">
    <property type="nucleotide sequence ID" value="NZ_JARTLD010000032.1"/>
</dbReference>
<dbReference type="Gene3D" id="2.60.40.1120">
    <property type="entry name" value="Carboxypeptidase-like, regulatory domain"/>
    <property type="match status" value="1"/>
</dbReference>
<feature type="region of interest" description="Disordered" evidence="1">
    <location>
        <begin position="850"/>
        <end position="884"/>
    </location>
</feature>
<evidence type="ECO:0000259" key="2">
    <source>
        <dbReference type="PROSITE" id="PS51272"/>
    </source>
</evidence>
<feature type="compositionally biased region" description="Low complexity" evidence="1">
    <location>
        <begin position="850"/>
        <end position="864"/>
    </location>
</feature>
<feature type="domain" description="SLH" evidence="2">
    <location>
        <begin position="1038"/>
        <end position="1099"/>
    </location>
</feature>
<gene>
    <name evidence="3" type="ORF">P9847_13185</name>
</gene>
<feature type="domain" description="SLH" evidence="2">
    <location>
        <begin position="974"/>
        <end position="1037"/>
    </location>
</feature>
<proteinExistence type="predicted"/>
<dbReference type="InterPro" id="IPR013784">
    <property type="entry name" value="Carb-bd-like_fold"/>
</dbReference>
<dbReference type="Pfam" id="PF00395">
    <property type="entry name" value="SLH"/>
    <property type="match status" value="3"/>
</dbReference>
<dbReference type="PANTHER" id="PTHR43308">
    <property type="entry name" value="OUTER MEMBRANE PROTEIN ALPHA-RELATED"/>
    <property type="match status" value="1"/>
</dbReference>
<dbReference type="PROSITE" id="PS51272">
    <property type="entry name" value="SLH"/>
    <property type="match status" value="3"/>
</dbReference>
<feature type="domain" description="SLH" evidence="2">
    <location>
        <begin position="914"/>
        <end position="973"/>
    </location>
</feature>